<dbReference type="AlphaFoldDB" id="A0A561TII1"/>
<dbReference type="Proteomes" id="UP000316603">
    <property type="component" value="Unassembled WGS sequence"/>
</dbReference>
<name>A0A561TII1_9ACTN</name>
<feature type="region of interest" description="Disordered" evidence="1">
    <location>
        <begin position="1"/>
        <end position="101"/>
    </location>
</feature>
<comment type="caution">
    <text evidence="2">The sequence shown here is derived from an EMBL/GenBank/DDBJ whole genome shotgun (WGS) entry which is preliminary data.</text>
</comment>
<evidence type="ECO:0000313" key="3">
    <source>
        <dbReference type="Proteomes" id="UP000316603"/>
    </source>
</evidence>
<keyword evidence="3" id="KW-1185">Reference proteome</keyword>
<protein>
    <submittedName>
        <fullName evidence="2">Uncharacterized protein</fullName>
    </submittedName>
</protein>
<dbReference type="OrthoDB" id="4196863at2"/>
<evidence type="ECO:0000313" key="2">
    <source>
        <dbReference type="EMBL" id="TWF86901.1"/>
    </source>
</evidence>
<reference evidence="2 3" key="1">
    <citation type="submission" date="2019-06" db="EMBL/GenBank/DDBJ databases">
        <title>Sequencing the genomes of 1000 actinobacteria strains.</title>
        <authorList>
            <person name="Klenk H.-P."/>
        </authorList>
    </citation>
    <scope>NUCLEOTIDE SEQUENCE [LARGE SCALE GENOMIC DNA]</scope>
    <source>
        <strain evidence="2 3">DSM 41695</strain>
    </source>
</reference>
<proteinExistence type="predicted"/>
<accession>A0A561TII1</accession>
<organism evidence="2 3">
    <name type="scientific">Streptomyces capillispiralis</name>
    <dbReference type="NCBI Taxonomy" id="68182"/>
    <lineage>
        <taxon>Bacteria</taxon>
        <taxon>Bacillati</taxon>
        <taxon>Actinomycetota</taxon>
        <taxon>Actinomycetes</taxon>
        <taxon>Kitasatosporales</taxon>
        <taxon>Streptomycetaceae</taxon>
        <taxon>Streptomyces</taxon>
    </lineage>
</organism>
<sequence>MADFDQHGPYDLFITATGPFAGDDPVAPDVSELRPGPFSPRGRGEGDRHNRRYPKQADRTDRPAPDSMPGAAPTAFHPPCPAGADRPHGSTPTASRPGRRS</sequence>
<gene>
    <name evidence="2" type="ORF">FHX78_113892</name>
</gene>
<feature type="compositionally biased region" description="Basic and acidic residues" evidence="1">
    <location>
        <begin position="55"/>
        <end position="64"/>
    </location>
</feature>
<evidence type="ECO:0000256" key="1">
    <source>
        <dbReference type="SAM" id="MobiDB-lite"/>
    </source>
</evidence>
<dbReference type="EMBL" id="VIWV01000001">
    <property type="protein sequence ID" value="TWF86901.1"/>
    <property type="molecule type" value="Genomic_DNA"/>
</dbReference>
<dbReference type="RefSeq" id="WP_145868721.1">
    <property type="nucleotide sequence ID" value="NZ_BNCE01000002.1"/>
</dbReference>